<dbReference type="Gene3D" id="3.80.30.30">
    <property type="match status" value="1"/>
</dbReference>
<dbReference type="CDD" id="cd01335">
    <property type="entry name" value="Radical_SAM"/>
    <property type="match status" value="1"/>
</dbReference>
<dbReference type="InterPro" id="IPR040086">
    <property type="entry name" value="MJ0683-like"/>
</dbReference>
<sequence length="300" mass="33913">MKSKTVLNRVTTPVMPFVWSINPYRGCAHGCAFCYARGTHSYIGMRADDTFRTHLFVKEDAPAVLRRELSKGKWKGGSVAIGTATDPYQPLEKQQRITRGILEVLALYRIPATVTTRSPLVLRDIDLLQELNRYTRCSVNISVNTLDVNVWRAIEPESPHPKERFDTVGKLRAAGIDTGVFIAPVLPFLTDEQTVLESLLQSARKADASFISVSLLRLKPEVKTWFFAQLQNCFPDRVPLYRSLYAGTYVDERYAKSFREKLNPLLEQYGYGKTQLSAAAHDESDFLSDTRSPEQLSFAL</sequence>
<keyword evidence="6" id="KW-1185">Reference proteome</keyword>
<dbReference type="InterPro" id="IPR058240">
    <property type="entry name" value="rSAM_sf"/>
</dbReference>
<evidence type="ECO:0000313" key="6">
    <source>
        <dbReference type="Proteomes" id="UP000593802"/>
    </source>
</evidence>
<accession>A0A7I8D9A2</accession>
<feature type="domain" description="Elp3/MiaA/NifB-like radical SAM core" evidence="4">
    <location>
        <begin position="17"/>
        <end position="247"/>
    </location>
</feature>
<dbReference type="SMART" id="SM00729">
    <property type="entry name" value="Elp3"/>
    <property type="match status" value="1"/>
</dbReference>
<dbReference type="Pfam" id="PF04055">
    <property type="entry name" value="Radical_SAM"/>
    <property type="match status" value="1"/>
</dbReference>
<evidence type="ECO:0000256" key="2">
    <source>
        <dbReference type="ARBA" id="ARBA00023004"/>
    </source>
</evidence>
<keyword evidence="2" id="KW-0408">Iron</keyword>
<gene>
    <name evidence="5" type="ORF">skT53_17030</name>
</gene>
<evidence type="ECO:0000256" key="3">
    <source>
        <dbReference type="ARBA" id="ARBA00023014"/>
    </source>
</evidence>
<dbReference type="GO" id="GO:0051536">
    <property type="term" value="F:iron-sulfur cluster binding"/>
    <property type="evidence" value="ECO:0007669"/>
    <property type="project" value="UniProtKB-KW"/>
</dbReference>
<dbReference type="GO" id="GO:0046872">
    <property type="term" value="F:metal ion binding"/>
    <property type="evidence" value="ECO:0007669"/>
    <property type="project" value="UniProtKB-KW"/>
</dbReference>
<evidence type="ECO:0000313" key="5">
    <source>
        <dbReference type="EMBL" id="BCJ86718.1"/>
    </source>
</evidence>
<evidence type="ECO:0000256" key="1">
    <source>
        <dbReference type="ARBA" id="ARBA00022723"/>
    </source>
</evidence>
<protein>
    <submittedName>
        <fullName evidence="5">Radical SAM protein</fullName>
    </submittedName>
</protein>
<dbReference type="PANTHER" id="PTHR43432">
    <property type="entry name" value="SLR0285 PROTEIN"/>
    <property type="match status" value="1"/>
</dbReference>
<dbReference type="InterPro" id="IPR006638">
    <property type="entry name" value="Elp3/MiaA/NifB-like_rSAM"/>
</dbReference>
<dbReference type="Proteomes" id="UP000593802">
    <property type="component" value="Chromosome"/>
</dbReference>
<dbReference type="SFLD" id="SFLDG01084">
    <property type="entry name" value="Uncharacterised_Radical_SAM_Su"/>
    <property type="match status" value="1"/>
</dbReference>
<dbReference type="EMBL" id="AP023366">
    <property type="protein sequence ID" value="BCJ86718.1"/>
    <property type="molecule type" value="Genomic_DNA"/>
</dbReference>
<dbReference type="PANTHER" id="PTHR43432:SF3">
    <property type="entry name" value="SLR0285 PROTEIN"/>
    <property type="match status" value="1"/>
</dbReference>
<keyword evidence="1" id="KW-0479">Metal-binding</keyword>
<dbReference type="SFLD" id="SFLDS00029">
    <property type="entry name" value="Radical_SAM"/>
    <property type="match status" value="1"/>
</dbReference>
<dbReference type="GO" id="GO:0003824">
    <property type="term" value="F:catalytic activity"/>
    <property type="evidence" value="ECO:0007669"/>
    <property type="project" value="InterPro"/>
</dbReference>
<dbReference type="SUPFAM" id="SSF102114">
    <property type="entry name" value="Radical SAM enzymes"/>
    <property type="match status" value="1"/>
</dbReference>
<keyword evidence="3" id="KW-0411">Iron-sulfur</keyword>
<dbReference type="InterPro" id="IPR007197">
    <property type="entry name" value="rSAM"/>
</dbReference>
<evidence type="ECO:0000259" key="4">
    <source>
        <dbReference type="SMART" id="SM00729"/>
    </source>
</evidence>
<dbReference type="AlphaFoldDB" id="A0A7I8D9A2"/>
<organism evidence="5 6">
    <name type="scientific">Effusibacillus dendaii</name>
    <dbReference type="NCBI Taxonomy" id="2743772"/>
    <lineage>
        <taxon>Bacteria</taxon>
        <taxon>Bacillati</taxon>
        <taxon>Bacillota</taxon>
        <taxon>Bacilli</taxon>
        <taxon>Bacillales</taxon>
        <taxon>Alicyclobacillaceae</taxon>
        <taxon>Effusibacillus</taxon>
    </lineage>
</organism>
<dbReference type="KEGG" id="eff:skT53_17030"/>
<name>A0A7I8D9A2_9BACL</name>
<reference evidence="5 6" key="1">
    <citation type="submission" date="2020-08" db="EMBL/GenBank/DDBJ databases">
        <title>Complete Genome Sequence of Effusibacillus dendaii Strain skT53, Isolated from Farmland soil.</title>
        <authorList>
            <person name="Konishi T."/>
            <person name="Kawasaki H."/>
        </authorList>
    </citation>
    <scope>NUCLEOTIDE SEQUENCE [LARGE SCALE GENOMIC DNA]</scope>
    <source>
        <strain evidence="6">skT53</strain>
    </source>
</reference>
<proteinExistence type="predicted"/>